<dbReference type="EMBL" id="CP003984">
    <property type="protein sequence ID" value="AII87492.1"/>
    <property type="molecule type" value="Genomic_DNA"/>
</dbReference>
<gene>
    <name evidence="1" type="primary">soxG4</name>
    <name evidence="1" type="ORF">RCA23_c19610</name>
</gene>
<reference evidence="1 2" key="1">
    <citation type="journal article" date="2014" name="ISME J.">
        <title>Adaptation of an abundant Roseobacter RCA organism to pelagic systems revealed by genomic and transcriptomic analyses.</title>
        <authorList>
            <person name="Voget S."/>
            <person name="Wemheuer B."/>
            <person name="Brinkhoff T."/>
            <person name="Vollmers J."/>
            <person name="Dietrich S."/>
            <person name="Giebel H.A."/>
            <person name="Beardsley C."/>
            <person name="Sardemann C."/>
            <person name="Bakenhus I."/>
            <person name="Billerbeck S."/>
            <person name="Daniel R."/>
            <person name="Simon M."/>
        </authorList>
    </citation>
    <scope>NUCLEOTIDE SEQUENCE [LARGE SCALE GENOMIC DNA]</scope>
    <source>
        <strain evidence="1 2">RCA23</strain>
    </source>
</reference>
<keyword evidence="2" id="KW-1185">Reference proteome</keyword>
<keyword evidence="1" id="KW-0560">Oxidoreductase</keyword>
<sequence length="186" mass="20074">MHDLIATTALGTSAPAVDHHGPVTLTEQPGIALASVAARRGGERTTTLAIRRMIGPTAPKAGHWAGARIIAFWTGPDQWMLEAPYDSEEFLFERAIQETKGKASVTEQTGAWCRFDLRGPNLAAIMERFCPINMAKFIAGNATRTSIDHLGCFVLCRAEDHISILGPRSSAASLHHSLLTAIRAAF</sequence>
<evidence type="ECO:0000313" key="2">
    <source>
        <dbReference type="Proteomes" id="UP000028680"/>
    </source>
</evidence>
<evidence type="ECO:0000313" key="1">
    <source>
        <dbReference type="EMBL" id="AII87492.1"/>
    </source>
</evidence>
<dbReference type="Proteomes" id="UP000028680">
    <property type="component" value="Chromosome"/>
</dbReference>
<dbReference type="InterPro" id="IPR027266">
    <property type="entry name" value="TrmE/GcvT-like"/>
</dbReference>
<proteinExistence type="predicted"/>
<protein>
    <submittedName>
        <fullName evidence="1">Sarcosine oxidase subunit SoxG</fullName>
        <ecNumber evidence="1">1.5.3.1</ecNumber>
    </submittedName>
</protein>
<name>A0AAN0VIY6_9RHOB</name>
<dbReference type="EC" id="1.5.3.1" evidence="1"/>
<accession>A0AAN0VIY6</accession>
<dbReference type="GO" id="GO:0008115">
    <property type="term" value="F:sarcosine oxidase activity"/>
    <property type="evidence" value="ECO:0007669"/>
    <property type="project" value="UniProtKB-EC"/>
</dbReference>
<dbReference type="SUPFAM" id="SSF103025">
    <property type="entry name" value="Folate-binding domain"/>
    <property type="match status" value="1"/>
</dbReference>
<dbReference type="Gene3D" id="3.30.1360.120">
    <property type="entry name" value="Probable tRNA modification gtpase trme, domain 1"/>
    <property type="match status" value="1"/>
</dbReference>
<dbReference type="AlphaFoldDB" id="A0AAN0VIY6"/>
<dbReference type="KEGG" id="ptp:RCA23_c19610"/>
<organism evidence="1 2">
    <name type="scientific">Planktomarina temperata RCA23</name>
    <dbReference type="NCBI Taxonomy" id="666509"/>
    <lineage>
        <taxon>Bacteria</taxon>
        <taxon>Pseudomonadati</taxon>
        <taxon>Pseudomonadota</taxon>
        <taxon>Alphaproteobacteria</taxon>
        <taxon>Rhodobacterales</taxon>
        <taxon>Paracoccaceae</taxon>
        <taxon>Planktomarina</taxon>
    </lineage>
</organism>
<dbReference type="RefSeq" id="WP_044050196.1">
    <property type="nucleotide sequence ID" value="NZ_CP003984.1"/>
</dbReference>